<protein>
    <recommendedName>
        <fullName evidence="1 3">Biotin carboxyl carrier protein of acetyl-CoA carboxylase</fullName>
    </recommendedName>
</protein>
<dbReference type="GO" id="GO:0003989">
    <property type="term" value="F:acetyl-CoA carboxylase activity"/>
    <property type="evidence" value="ECO:0007669"/>
    <property type="project" value="UniProtKB-EC"/>
</dbReference>
<dbReference type="PANTHER" id="PTHR45266">
    <property type="entry name" value="OXALOACETATE DECARBOXYLASE ALPHA CHAIN"/>
    <property type="match status" value="1"/>
</dbReference>
<dbReference type="NCBIfam" id="TIGR00531">
    <property type="entry name" value="BCCP"/>
    <property type="match status" value="1"/>
</dbReference>
<comment type="function">
    <text evidence="3">This protein is a component of the acetyl coenzyme A carboxylase complex; first, biotin carboxylase catalyzes the carboxylation of the carrier protein and then the transcarboxylase transfers the carboxyl group to form malonyl-CoA.</text>
</comment>
<sequence>MAKRERRPEDGSELEQVRASAIELMQNALPRLRRIKVHSGEAVVELEWAGDDPGPAGAEVTLAVEAPDAEDLHFIRSPIVGTFYHAPEPGAKPFVTAGGRVEKGQQIGIVEALKMMNPIEADCSGEVVEVLAADAAPVEFDERLMGVRSVESP</sequence>
<dbReference type="SUPFAM" id="SSF51230">
    <property type="entry name" value="Single hybrid motif"/>
    <property type="match status" value="1"/>
</dbReference>
<dbReference type="InterPro" id="IPR000089">
    <property type="entry name" value="Biotin_lipoyl"/>
</dbReference>
<comment type="caution">
    <text evidence="5">The sequence shown here is derived from an EMBL/GenBank/DDBJ whole genome shotgun (WGS) entry which is preliminary data.</text>
</comment>
<evidence type="ECO:0000313" key="6">
    <source>
        <dbReference type="Proteomes" id="UP001596058"/>
    </source>
</evidence>
<dbReference type="CDD" id="cd06850">
    <property type="entry name" value="biotinyl_domain"/>
    <property type="match status" value="1"/>
</dbReference>
<evidence type="ECO:0000256" key="1">
    <source>
        <dbReference type="ARBA" id="ARBA00017562"/>
    </source>
</evidence>
<dbReference type="RefSeq" id="WP_379517423.1">
    <property type="nucleotide sequence ID" value="NZ_JBHSPA010000031.1"/>
</dbReference>
<proteinExistence type="predicted"/>
<keyword evidence="3" id="KW-0275">Fatty acid biosynthesis</keyword>
<dbReference type="Gene3D" id="2.40.50.100">
    <property type="match status" value="1"/>
</dbReference>
<evidence type="ECO:0000313" key="5">
    <source>
        <dbReference type="EMBL" id="MFC5827923.1"/>
    </source>
</evidence>
<reference evidence="6" key="1">
    <citation type="journal article" date="2019" name="Int. J. Syst. Evol. Microbiol.">
        <title>The Global Catalogue of Microorganisms (GCM) 10K type strain sequencing project: providing services to taxonomists for standard genome sequencing and annotation.</title>
        <authorList>
            <consortium name="The Broad Institute Genomics Platform"/>
            <consortium name="The Broad Institute Genome Sequencing Center for Infectious Disease"/>
            <person name="Wu L."/>
            <person name="Ma J."/>
        </authorList>
    </citation>
    <scope>NUCLEOTIDE SEQUENCE [LARGE SCALE GENOMIC DNA]</scope>
    <source>
        <strain evidence="6">CCUG 53903</strain>
    </source>
</reference>
<dbReference type="InterPro" id="IPR001249">
    <property type="entry name" value="AcCoA_biotinCC"/>
</dbReference>
<dbReference type="InterPro" id="IPR050709">
    <property type="entry name" value="Biotin_Carboxyl_Carrier/Decarb"/>
</dbReference>
<dbReference type="Pfam" id="PF00364">
    <property type="entry name" value="Biotin_lipoyl"/>
    <property type="match status" value="1"/>
</dbReference>
<evidence type="ECO:0000259" key="4">
    <source>
        <dbReference type="PROSITE" id="PS50968"/>
    </source>
</evidence>
<dbReference type="PANTHER" id="PTHR45266:SF3">
    <property type="entry name" value="OXALOACETATE DECARBOXYLASE ALPHA CHAIN"/>
    <property type="match status" value="1"/>
</dbReference>
<evidence type="ECO:0000256" key="3">
    <source>
        <dbReference type="RuleBase" id="RU364072"/>
    </source>
</evidence>
<keyword evidence="6" id="KW-1185">Reference proteome</keyword>
<dbReference type="EMBL" id="JBHSPA010000031">
    <property type="protein sequence ID" value="MFC5827923.1"/>
    <property type="molecule type" value="Genomic_DNA"/>
</dbReference>
<name>A0ABW1CQJ5_9ACTN</name>
<keyword evidence="5" id="KW-0436">Ligase</keyword>
<gene>
    <name evidence="5" type="primary">accB</name>
    <name evidence="5" type="ORF">ACFPZ3_29015</name>
</gene>
<evidence type="ECO:0000256" key="2">
    <source>
        <dbReference type="ARBA" id="ARBA00023267"/>
    </source>
</evidence>
<keyword evidence="3" id="KW-0276">Fatty acid metabolism</keyword>
<keyword evidence="3" id="KW-0444">Lipid biosynthesis</keyword>
<dbReference type="PRINTS" id="PR01071">
    <property type="entry name" value="ACOABIOTINCC"/>
</dbReference>
<keyword evidence="3" id="KW-0443">Lipid metabolism</keyword>
<dbReference type="InterPro" id="IPR011053">
    <property type="entry name" value="Single_hybrid_motif"/>
</dbReference>
<dbReference type="PROSITE" id="PS50968">
    <property type="entry name" value="BIOTINYL_LIPOYL"/>
    <property type="match status" value="1"/>
</dbReference>
<dbReference type="Proteomes" id="UP001596058">
    <property type="component" value="Unassembled WGS sequence"/>
</dbReference>
<keyword evidence="2 3" id="KW-0092">Biotin</keyword>
<accession>A0ABW1CQJ5</accession>
<organism evidence="5 6">
    <name type="scientific">Nonomuraea insulae</name>
    <dbReference type="NCBI Taxonomy" id="1616787"/>
    <lineage>
        <taxon>Bacteria</taxon>
        <taxon>Bacillati</taxon>
        <taxon>Actinomycetota</taxon>
        <taxon>Actinomycetes</taxon>
        <taxon>Streptosporangiales</taxon>
        <taxon>Streptosporangiaceae</taxon>
        <taxon>Nonomuraea</taxon>
    </lineage>
</organism>
<feature type="domain" description="Lipoyl-binding" evidence="4">
    <location>
        <begin position="72"/>
        <end position="148"/>
    </location>
</feature>
<comment type="pathway">
    <text evidence="3">Lipid metabolism; fatty acid biosynthesis.</text>
</comment>